<evidence type="ECO:0000313" key="1">
    <source>
        <dbReference type="EMBL" id="KER33180.1"/>
    </source>
</evidence>
<reference evidence="1 2" key="1">
    <citation type="submission" date="2013-11" db="EMBL/GenBank/DDBJ databases">
        <title>Opisthorchis viverrini - life in the bile duct.</title>
        <authorList>
            <person name="Young N.D."/>
            <person name="Nagarajan N."/>
            <person name="Lin S.J."/>
            <person name="Korhonen P.K."/>
            <person name="Jex A.R."/>
            <person name="Hall R.S."/>
            <person name="Safavi-Hemami H."/>
            <person name="Kaewkong W."/>
            <person name="Bertrand D."/>
            <person name="Gao S."/>
            <person name="Seet Q."/>
            <person name="Wongkham S."/>
            <person name="Teh B.T."/>
            <person name="Wongkham C."/>
            <person name="Intapan P.M."/>
            <person name="Maleewong W."/>
            <person name="Yang X."/>
            <person name="Hu M."/>
            <person name="Wang Z."/>
            <person name="Hofmann A."/>
            <person name="Sternberg P.W."/>
            <person name="Tan P."/>
            <person name="Wang J."/>
            <person name="Gasser R.B."/>
        </authorList>
    </citation>
    <scope>NUCLEOTIDE SEQUENCE [LARGE SCALE GENOMIC DNA]</scope>
</reference>
<dbReference type="GeneID" id="20315066"/>
<dbReference type="RefSeq" id="XP_009163037.1">
    <property type="nucleotide sequence ID" value="XM_009164773.1"/>
</dbReference>
<dbReference type="PANTHER" id="PTHR47027">
    <property type="entry name" value="REVERSE TRANSCRIPTASE DOMAIN-CONTAINING PROTEIN"/>
    <property type="match status" value="1"/>
</dbReference>
<dbReference type="PANTHER" id="PTHR47027:SF30">
    <property type="entry name" value="THAP-TYPE DOMAIN-CONTAINING PROTEIN"/>
    <property type="match status" value="1"/>
</dbReference>
<keyword evidence="2" id="KW-1185">Reference proteome</keyword>
<dbReference type="AlphaFoldDB" id="A0A075ABK0"/>
<accession>A0A075ABK0</accession>
<dbReference type="Proteomes" id="UP000054324">
    <property type="component" value="Unassembled WGS sequence"/>
</dbReference>
<gene>
    <name evidence="1" type="ORF">T265_00878</name>
</gene>
<proteinExistence type="predicted"/>
<dbReference type="KEGG" id="ovi:T265_00878"/>
<protein>
    <submittedName>
        <fullName evidence="1">Uncharacterized protein</fullName>
    </submittedName>
</protein>
<organism evidence="1 2">
    <name type="scientific">Opisthorchis viverrini</name>
    <name type="common">Southeast Asian liver fluke</name>
    <dbReference type="NCBI Taxonomy" id="6198"/>
    <lineage>
        <taxon>Eukaryota</taxon>
        <taxon>Metazoa</taxon>
        <taxon>Spiralia</taxon>
        <taxon>Lophotrochozoa</taxon>
        <taxon>Platyhelminthes</taxon>
        <taxon>Trematoda</taxon>
        <taxon>Digenea</taxon>
        <taxon>Opisthorchiida</taxon>
        <taxon>Opisthorchiata</taxon>
        <taxon>Opisthorchiidae</taxon>
        <taxon>Opisthorchis</taxon>
    </lineage>
</organism>
<dbReference type="EMBL" id="KL596627">
    <property type="protein sequence ID" value="KER33180.1"/>
    <property type="molecule type" value="Genomic_DNA"/>
</dbReference>
<dbReference type="CTD" id="20315066"/>
<sequence length="297" mass="34249">MSVYLVISCNLVSRLTEIRGLRLPDEPQKVNQGMRMNTVSWSESHRWWYMNWKGGTIILENAEVLGRGLRSISWWLTAEGVEVNKHHSVNRIEDVERACVWRAVLGKSSWQATPLVKCWNIFLRRNSGSRRVCAGCGWRQRVSNEVIRKRVFGCAAGTSIRENIQHHRLRWLGHVLRMPMHRLPRRVLFSVPPSGRAQPRGGQHMTWRKGIKEITKSLGVAGVDGVPATPPVLGWRRCKKWRLIDVSGVCAVSFFPDCLIEWLENIRLTETRELRLPDELQEGRNRSWAVEEFSATL</sequence>
<name>A0A075ABK0_OPIVI</name>
<evidence type="ECO:0000313" key="2">
    <source>
        <dbReference type="Proteomes" id="UP000054324"/>
    </source>
</evidence>
<dbReference type="OrthoDB" id="7934525at2759"/>